<name>A0A1V8M5T9_9GAMM</name>
<comment type="caution">
    <text evidence="2">The sequence shown here is derived from an EMBL/GenBank/DDBJ whole genome shotgun (WGS) entry which is preliminary data.</text>
</comment>
<evidence type="ECO:0008006" key="4">
    <source>
        <dbReference type="Google" id="ProtNLM"/>
    </source>
</evidence>
<keyword evidence="3" id="KW-1185">Reference proteome</keyword>
<dbReference type="STRING" id="1420851.AU255_03260"/>
<dbReference type="Proteomes" id="UP000191980">
    <property type="component" value="Unassembled WGS sequence"/>
</dbReference>
<dbReference type="RefSeq" id="WP_080521550.1">
    <property type="nucleotide sequence ID" value="NZ_LPUF01000001.1"/>
</dbReference>
<reference evidence="2 3" key="1">
    <citation type="submission" date="2015-12" db="EMBL/GenBank/DDBJ databases">
        <authorList>
            <person name="Shamseldin A."/>
            <person name="Moawad H."/>
            <person name="Abd El-Rahim W.M."/>
            <person name="Sadowsky M.J."/>
        </authorList>
    </citation>
    <scope>NUCLEOTIDE SEQUENCE [LARGE SCALE GENOMIC DNA]</scope>
    <source>
        <strain evidence="2 3">WF1</strain>
    </source>
</reference>
<protein>
    <recommendedName>
        <fullName evidence="4">DUF2380 domain-containing protein</fullName>
    </recommendedName>
</protein>
<dbReference type="InterPro" id="IPR021698">
    <property type="entry name" value="DUF3280"/>
</dbReference>
<proteinExistence type="predicted"/>
<keyword evidence="1" id="KW-0732">Signal</keyword>
<sequence length="180" mass="20066">MNIFNCQWISRLFIPCVLCLFSLSASAETKIAILDFELKDLTLIPRTAAEIERTASIKPLLEAELKTADYVIIDIPLIDQKNATGGTGYLFDHDDIAANLAKQYGADYVLVGRLHKPSFLFAYLMGHLVRVSDAKLVGNYISEAKGPNKQLTVKTVESLAVKIDRTLDQRYTPPSKHTPR</sequence>
<feature type="chain" id="PRO_5012461145" description="DUF2380 domain-containing protein" evidence="1">
    <location>
        <begin position="28"/>
        <end position="180"/>
    </location>
</feature>
<accession>A0A1V8M5T9</accession>
<dbReference type="OrthoDB" id="5573138at2"/>
<gene>
    <name evidence="2" type="ORF">AU255_03260</name>
</gene>
<evidence type="ECO:0000313" key="3">
    <source>
        <dbReference type="Proteomes" id="UP000191980"/>
    </source>
</evidence>
<feature type="signal peptide" evidence="1">
    <location>
        <begin position="1"/>
        <end position="27"/>
    </location>
</feature>
<evidence type="ECO:0000256" key="1">
    <source>
        <dbReference type="SAM" id="SignalP"/>
    </source>
</evidence>
<dbReference type="AlphaFoldDB" id="A0A1V8M5T9"/>
<organism evidence="2 3">
    <name type="scientific">Methyloprofundus sedimenti</name>
    <dbReference type="NCBI Taxonomy" id="1420851"/>
    <lineage>
        <taxon>Bacteria</taxon>
        <taxon>Pseudomonadati</taxon>
        <taxon>Pseudomonadota</taxon>
        <taxon>Gammaproteobacteria</taxon>
        <taxon>Methylococcales</taxon>
        <taxon>Methylococcaceae</taxon>
        <taxon>Methyloprofundus</taxon>
    </lineage>
</organism>
<dbReference type="EMBL" id="LPUF01000001">
    <property type="protein sequence ID" value="OQK16934.1"/>
    <property type="molecule type" value="Genomic_DNA"/>
</dbReference>
<evidence type="ECO:0000313" key="2">
    <source>
        <dbReference type="EMBL" id="OQK16934.1"/>
    </source>
</evidence>
<dbReference type="Pfam" id="PF11684">
    <property type="entry name" value="DUF3280"/>
    <property type="match status" value="1"/>
</dbReference>